<dbReference type="Gene3D" id="1.50.10.100">
    <property type="entry name" value="Chondroitin AC/alginate lyase"/>
    <property type="match status" value="1"/>
</dbReference>
<dbReference type="SUPFAM" id="SSF49464">
    <property type="entry name" value="Carboxypeptidase regulatory domain-like"/>
    <property type="match status" value="1"/>
</dbReference>
<dbReference type="GO" id="GO:0030246">
    <property type="term" value="F:carbohydrate binding"/>
    <property type="evidence" value="ECO:0007669"/>
    <property type="project" value="InterPro"/>
</dbReference>
<dbReference type="SUPFAM" id="SSF49785">
    <property type="entry name" value="Galactose-binding domain-like"/>
    <property type="match status" value="3"/>
</dbReference>
<dbReference type="RefSeq" id="WP_148927395.1">
    <property type="nucleotide sequence ID" value="NZ_VNHS01000001.1"/>
</dbReference>
<accession>A0A5S5CHX2</accession>
<dbReference type="OrthoDB" id="2482043at2"/>
<dbReference type="InterPro" id="IPR013784">
    <property type="entry name" value="Carb-bd-like_fold"/>
</dbReference>
<dbReference type="Gene3D" id="2.60.40.2750">
    <property type="match status" value="1"/>
</dbReference>
<keyword evidence="2" id="KW-0732">Signal</keyword>
<comment type="caution">
    <text evidence="4">The sequence shown here is derived from an EMBL/GenBank/DDBJ whole genome shotgun (WGS) entry which is preliminary data.</text>
</comment>
<dbReference type="InterPro" id="IPR054645">
    <property type="entry name" value="HepB"/>
</dbReference>
<feature type="signal peptide" evidence="2">
    <location>
        <begin position="1"/>
        <end position="28"/>
    </location>
</feature>
<dbReference type="Pfam" id="PF13620">
    <property type="entry name" value="CarboxypepD_reg"/>
    <property type="match status" value="2"/>
</dbReference>
<evidence type="ECO:0000259" key="3">
    <source>
        <dbReference type="Pfam" id="PF18675"/>
    </source>
</evidence>
<feature type="region of interest" description="Disordered" evidence="1">
    <location>
        <begin position="964"/>
        <end position="985"/>
    </location>
</feature>
<feature type="domain" description="Heparinase II C-terminal" evidence="3">
    <location>
        <begin position="1198"/>
        <end position="1278"/>
    </location>
</feature>
<dbReference type="Pfam" id="PF18675">
    <property type="entry name" value="HepII_C"/>
    <property type="match status" value="1"/>
</dbReference>
<dbReference type="InterPro" id="IPR008969">
    <property type="entry name" value="CarboxyPept-like_regulatory"/>
</dbReference>
<evidence type="ECO:0000256" key="1">
    <source>
        <dbReference type="SAM" id="MobiDB-lite"/>
    </source>
</evidence>
<dbReference type="InterPro" id="IPR040925">
    <property type="entry name" value="HepII_C"/>
</dbReference>
<sequence>MSKSIKWLLVLLLLAGLLPQANLPAAEAAVPVALANPGFESGLTDWSQYGTVDIAKSSTMAHSESKSLQLEDNLSSGVYGRSSKRVAASPGNIYRASVASYLGPGAAGALILAFYNSINKTIHEERKDITGDANQWNNVTVTYQAPPDTVYVGILLVSGGSQTGNVYFDDAALEKSNVVGGHVTLQSTNDPLGWAKLSLYRASDMSYLSSAYADKDGAFKLAILQSGSYIVRASRNGYVSQSATVQVVEGEDSTVNFALAEDPGYPVRAISGTVTGLTNGQPIAGATVGLFLEVDHEATDQLAANATTDVKGSYSFPAVAPSDRYFVKVEKPGYVTTREPVYVYDESVTDANVQLPIAPPAFDAGNVPKPPTDHPRLFVQGVDIPTINAKRSSAFFEKSFETFDNQLDHPGYTARSELSLSANQVRTFTFPAVEQARYIRLVGRGNIGMTNAKQKGISISEIDVFMNGASGVREPITSTVTATNSSNCADTAPGNAVDNILSTYSCNTDIRGTITDHVGTFKLDLQTIKNIHSLDIIFYKDTERVYLFDIEVSQDNTNWKLIDLGMGSSDMGTLPAVPANSGNVIDSVLNQANANAFAYLLDPDQAHANGEKAVAMALHIASSARYPATNNNAQTGSLLETMALVYDWCHGLLDADQKGQLYNAIIQFAEDMEMRYISDPLSPKVFNDESLGTGHGAEGQLFRYLLGAAIAVYDEYPDLYNRVVPMIFNKVIPVRNYFYESESHHQGESYTGARYNNELWMTMLFTKMGLNNPFNANQSGVLLKSIYSRRPDGQRLRDGDMYNSVYNPLNTVWKDQTTYMLASALFDDPYINHEFFETYVPGKQPIYEILFLKDNLAKKSPNDLPLSHYFNDPEASMIARTGWDDIKGINHNSSTVIAEMKIGNRRFGNHEHLDFGSFQLYYKGGLAIDSGLYEGSGGDYGSSHDVNYHKRTIAHNAMLVYDPNERQEGNDGGQRWRDTGPKRAGTDAQTLQDMFGGNYKFAEVQGRAVGPDPITPNYTYIKGDLSPAYTAKVEQHQRSMMFLNLKNGTNPAAMIVFDRVVAADPSFEKYWLLHSIEAPVVDHSTNTTTIRRTDRGDTGKLVNQTLLPANLPNNEEIVAVGGPGHEFDVFGTNYTSAPKYANSSEEQGAWRIQVSPGVNQKEDVFLNVLQVMDGNGVPLQAQQLEASVTVGTQPAASGMVGVQLTNRAVLFSKSGKRLSGTVNVTTTGSMTNMEYVVADLQAGSWKISRNGVESYGTVSEEGGVLSFTGAPGTYTLTRMLNVPTPIANPGFESGLDGWTQYVEANAAEASMVQAQSGNQSVWLHDTKSTGDPHGIYGVNSQIVPASEGEVYRASVKSYWESGAGTLVLVFYKGVNQTLDEIPASVPKIGGRWNDVTVTGKAPAGTKYVGIRLISGDSQTGSVYFDDASLERATLTNPGFESTDSDLYGWTQYVEANAAVKSGDQQYSGSSSILLHDTKTTGDPHGRYGVSSRRIAASPGEYYRASAKSYLESGTFGELVLVFYNSANQTVEGGEIRKSVSTIAGQWNDVVVTGQAPADTAYVGVRVLTGDTQTSKVYFDDVVLEKQ</sequence>
<dbReference type="Gene3D" id="2.70.98.70">
    <property type="match status" value="1"/>
</dbReference>
<evidence type="ECO:0000313" key="4">
    <source>
        <dbReference type="EMBL" id="TYP79322.1"/>
    </source>
</evidence>
<proteinExistence type="predicted"/>
<dbReference type="Gene3D" id="2.60.120.260">
    <property type="entry name" value="Galactose-binding domain-like"/>
    <property type="match status" value="3"/>
</dbReference>
<name>A0A5S5CHX2_9BACL</name>
<gene>
    <name evidence="4" type="ORF">BCM02_101440</name>
</gene>
<dbReference type="EMBL" id="VNHS01000001">
    <property type="protein sequence ID" value="TYP79322.1"/>
    <property type="molecule type" value="Genomic_DNA"/>
</dbReference>
<dbReference type="Gene3D" id="2.60.40.1120">
    <property type="entry name" value="Carboxypeptidase-like, regulatory domain"/>
    <property type="match status" value="2"/>
</dbReference>
<keyword evidence="5" id="KW-1185">Reference proteome</keyword>
<dbReference type="InterPro" id="IPR008979">
    <property type="entry name" value="Galactose-bd-like_sf"/>
</dbReference>
<dbReference type="NCBIfam" id="NF045571">
    <property type="entry name" value="HepHepsulflyase"/>
    <property type="match status" value="1"/>
</dbReference>
<evidence type="ECO:0000313" key="5">
    <source>
        <dbReference type="Proteomes" id="UP000323257"/>
    </source>
</evidence>
<feature type="chain" id="PRO_5024366090" evidence="2">
    <location>
        <begin position="29"/>
        <end position="1586"/>
    </location>
</feature>
<evidence type="ECO:0000256" key="2">
    <source>
        <dbReference type="SAM" id="SignalP"/>
    </source>
</evidence>
<reference evidence="4 5" key="1">
    <citation type="submission" date="2019-07" db="EMBL/GenBank/DDBJ databases">
        <title>Genomic Encyclopedia of Type Strains, Phase III (KMG-III): the genomes of soil and plant-associated and newly described type strains.</title>
        <authorList>
            <person name="Whitman W."/>
        </authorList>
    </citation>
    <scope>NUCLEOTIDE SEQUENCE [LARGE SCALE GENOMIC DNA]</scope>
    <source>
        <strain evidence="4 5">BL24</strain>
    </source>
</reference>
<dbReference type="InterPro" id="IPR008929">
    <property type="entry name" value="Chondroitin_lyas"/>
</dbReference>
<dbReference type="Proteomes" id="UP000323257">
    <property type="component" value="Unassembled WGS sequence"/>
</dbReference>
<dbReference type="SUPFAM" id="SSF49452">
    <property type="entry name" value="Starch-binding domain-like"/>
    <property type="match status" value="1"/>
</dbReference>
<protein>
    <submittedName>
        <fullName evidence="4">Heparinase II/III-like protein</fullName>
    </submittedName>
</protein>
<organism evidence="4 5">
    <name type="scientific">Paenibacillus methanolicus</name>
    <dbReference type="NCBI Taxonomy" id="582686"/>
    <lineage>
        <taxon>Bacteria</taxon>
        <taxon>Bacillati</taxon>
        <taxon>Bacillota</taxon>
        <taxon>Bacilli</taxon>
        <taxon>Bacillales</taxon>
        <taxon>Paenibacillaceae</taxon>
        <taxon>Paenibacillus</taxon>
    </lineage>
</organism>